<evidence type="ECO:0000313" key="1">
    <source>
        <dbReference type="EMBL" id="DAF43770.1"/>
    </source>
</evidence>
<proteinExistence type="predicted"/>
<sequence length="54" mass="6607">MTREEIEKDIEWEFGNSCGIWYPFRDIIDNYTDEDIYDVMIQWAKKHGAKFDDE</sequence>
<dbReference type="EMBL" id="BK032510">
    <property type="protein sequence ID" value="DAF43770.1"/>
    <property type="molecule type" value="Genomic_DNA"/>
</dbReference>
<name>A0A8S5RZG8_9CAUD</name>
<protein>
    <submittedName>
        <fullName evidence="1">Uncharacterized protein</fullName>
    </submittedName>
</protein>
<reference evidence="1" key="1">
    <citation type="journal article" date="2021" name="Proc. Natl. Acad. Sci. U.S.A.">
        <title>A Catalog of Tens of Thousands of Viruses from Human Metagenomes Reveals Hidden Associations with Chronic Diseases.</title>
        <authorList>
            <person name="Tisza M.J."/>
            <person name="Buck C.B."/>
        </authorList>
    </citation>
    <scope>NUCLEOTIDE SEQUENCE</scope>
    <source>
        <strain evidence="1">CtNQV2</strain>
    </source>
</reference>
<accession>A0A8S5RZG8</accession>
<organism evidence="1">
    <name type="scientific">Myoviridae sp. ctNQV2</name>
    <dbReference type="NCBI Taxonomy" id="2827683"/>
    <lineage>
        <taxon>Viruses</taxon>
        <taxon>Duplodnaviria</taxon>
        <taxon>Heunggongvirae</taxon>
        <taxon>Uroviricota</taxon>
        <taxon>Caudoviricetes</taxon>
    </lineage>
</organism>